<organism evidence="19 20">
    <name type="scientific">Cutibacterium acnes</name>
    <name type="common">Propionibacterium acnes</name>
    <dbReference type="NCBI Taxonomy" id="1747"/>
    <lineage>
        <taxon>Bacteria</taxon>
        <taxon>Bacillati</taxon>
        <taxon>Actinomycetota</taxon>
        <taxon>Actinomycetes</taxon>
        <taxon>Propionibacteriales</taxon>
        <taxon>Propionibacteriaceae</taxon>
        <taxon>Cutibacterium</taxon>
    </lineage>
</organism>
<keyword evidence="8 14" id="KW-0862">Zinc</keyword>
<feature type="binding site" evidence="16">
    <location>
        <position position="168"/>
    </location>
    <ligand>
        <name>substrate</name>
    </ligand>
</feature>
<evidence type="ECO:0000256" key="2">
    <source>
        <dbReference type="ARBA" id="ARBA00004882"/>
    </source>
</evidence>
<dbReference type="GO" id="GO:0008270">
    <property type="term" value="F:zinc ion binding"/>
    <property type="evidence" value="ECO:0007669"/>
    <property type="project" value="InterPro"/>
</dbReference>
<evidence type="ECO:0000256" key="5">
    <source>
        <dbReference type="ARBA" id="ARBA00007417"/>
    </source>
</evidence>
<dbReference type="InterPro" id="IPR050765">
    <property type="entry name" value="Riboflavin_Biosynth_HTPR"/>
</dbReference>
<comment type="pathway">
    <text evidence="2 14">Cofactor biosynthesis; riboflavin biosynthesis; 5-amino-6-(D-ribitylamino)uracil from GTP: step 2/4.</text>
</comment>
<dbReference type="Pfam" id="PF01872">
    <property type="entry name" value="RibD_C"/>
    <property type="match status" value="1"/>
</dbReference>
<evidence type="ECO:0000313" key="20">
    <source>
        <dbReference type="Proteomes" id="UP000226191"/>
    </source>
</evidence>
<dbReference type="EC" id="1.1.1.193" evidence="14"/>
<sequence>MDQRWDDAMALALDMAAKSPCPDPNPRVGCVIVAEDRVIGQGWHRGAGTPHAEVEALRQAGDDVRGATAVVTLEPCHHTGRTGPCSHALVDAGIARVVIAQSDPNPVASGGEQWLRTHGVEVVTGVLSEEATALNADWTFSQIHRRPRVCWKYAASLDGRSAAPDGTSQWITGEQARHQVQLGRARCGAIIVGTGTALADNPRLTVRLPGVTHQPLRVVVGMREPPAGCHLRDDSASTLHIPSHDPAEVLDLLWCRGVHRVWLEGGPQLAGAFLAANLVDEVIAHMAPTVLGGGRAAVVDPTVATLSQAHHFVIDDVTQLGPDIQIHAHHE</sequence>
<evidence type="ECO:0000256" key="15">
    <source>
        <dbReference type="PIRSR" id="PIRSR006769-1"/>
    </source>
</evidence>
<feature type="active site" description="Proton donor" evidence="15">
    <location>
        <position position="53"/>
    </location>
</feature>
<dbReference type="InterPro" id="IPR016193">
    <property type="entry name" value="Cytidine_deaminase-like"/>
</dbReference>
<evidence type="ECO:0000256" key="17">
    <source>
        <dbReference type="PIRSR" id="PIRSR006769-3"/>
    </source>
</evidence>
<dbReference type="Pfam" id="PF00383">
    <property type="entry name" value="dCMP_cyt_deam_1"/>
    <property type="match status" value="1"/>
</dbReference>
<evidence type="ECO:0000256" key="11">
    <source>
        <dbReference type="ARBA" id="ARBA00023268"/>
    </source>
</evidence>
<dbReference type="Proteomes" id="UP000226191">
    <property type="component" value="Unassembled WGS sequence"/>
</dbReference>
<feature type="binding site" evidence="17">
    <location>
        <position position="76"/>
    </location>
    <ligand>
        <name>Zn(2+)</name>
        <dbReference type="ChEBI" id="CHEBI:29105"/>
        <note>catalytic</note>
    </ligand>
</feature>
<feature type="domain" description="CMP/dCMP-type deaminase" evidence="18">
    <location>
        <begin position="3"/>
        <end position="123"/>
    </location>
</feature>
<gene>
    <name evidence="19" type="ORF">B1B09_10505</name>
</gene>
<feature type="binding site" evidence="16">
    <location>
        <position position="154"/>
    </location>
    <ligand>
        <name>NADP(+)</name>
        <dbReference type="ChEBI" id="CHEBI:58349"/>
    </ligand>
</feature>
<comment type="function">
    <text evidence="1 14">Converts 2,5-diamino-6-(ribosylamino)-4(3h)-pyrimidinone 5'-phosphate into 5-amino-6-(ribosylamino)-2,4(1h,3h)-pyrimidinedione 5'-phosphate.</text>
</comment>
<keyword evidence="9 14" id="KW-0521">NADP</keyword>
<dbReference type="SUPFAM" id="SSF53927">
    <property type="entry name" value="Cytidine deaminase-like"/>
    <property type="match status" value="1"/>
</dbReference>
<dbReference type="NCBIfam" id="TIGR00326">
    <property type="entry name" value="eubact_ribD"/>
    <property type="match status" value="1"/>
</dbReference>
<evidence type="ECO:0000256" key="1">
    <source>
        <dbReference type="ARBA" id="ARBA00002151"/>
    </source>
</evidence>
<dbReference type="GO" id="GO:0009231">
    <property type="term" value="P:riboflavin biosynthetic process"/>
    <property type="evidence" value="ECO:0007669"/>
    <property type="project" value="UniProtKB-KW"/>
</dbReference>
<dbReference type="InterPro" id="IPR024072">
    <property type="entry name" value="DHFR-like_dom_sf"/>
</dbReference>
<feature type="binding site" evidence="16">
    <location>
        <position position="196"/>
    </location>
    <ligand>
        <name>NADP(+)</name>
        <dbReference type="ChEBI" id="CHEBI:58349"/>
    </ligand>
</feature>
<comment type="catalytic activity">
    <reaction evidence="13 14">
        <text>2,5-diamino-6-hydroxy-4-(5-phosphoribosylamino)-pyrimidine + H2O + H(+) = 5-amino-6-(5-phospho-D-ribosylamino)uracil + NH4(+)</text>
        <dbReference type="Rhea" id="RHEA:21868"/>
        <dbReference type="ChEBI" id="CHEBI:15377"/>
        <dbReference type="ChEBI" id="CHEBI:15378"/>
        <dbReference type="ChEBI" id="CHEBI:28938"/>
        <dbReference type="ChEBI" id="CHEBI:58453"/>
        <dbReference type="ChEBI" id="CHEBI:58614"/>
        <dbReference type="EC" id="3.5.4.26"/>
    </reaction>
</comment>
<dbReference type="EMBL" id="MVCE01000005">
    <property type="protein sequence ID" value="PGF32530.1"/>
    <property type="molecule type" value="Genomic_DNA"/>
</dbReference>
<evidence type="ECO:0000256" key="3">
    <source>
        <dbReference type="ARBA" id="ARBA00004910"/>
    </source>
</evidence>
<dbReference type="InterPro" id="IPR004794">
    <property type="entry name" value="Eubact_RibD"/>
</dbReference>
<feature type="binding site" evidence="16">
    <location>
        <position position="184"/>
    </location>
    <ligand>
        <name>substrate</name>
    </ligand>
</feature>
<keyword evidence="14" id="KW-0378">Hydrolase</keyword>
<keyword evidence="11" id="KW-0511">Multifunctional enzyme</keyword>
<dbReference type="PANTHER" id="PTHR38011">
    <property type="entry name" value="DIHYDROFOLATE REDUCTASE FAMILY PROTEIN (AFU_ORTHOLOGUE AFUA_8G06820)"/>
    <property type="match status" value="1"/>
</dbReference>
<feature type="binding site" evidence="17">
    <location>
        <position position="51"/>
    </location>
    <ligand>
        <name>Zn(2+)</name>
        <dbReference type="ChEBI" id="CHEBI:29105"/>
        <note>catalytic</note>
    </ligand>
</feature>
<evidence type="ECO:0000256" key="6">
    <source>
        <dbReference type="ARBA" id="ARBA00022619"/>
    </source>
</evidence>
<feature type="binding site" evidence="16">
    <location>
        <position position="170"/>
    </location>
    <ligand>
        <name>NADP(+)</name>
        <dbReference type="ChEBI" id="CHEBI:58349"/>
    </ligand>
</feature>
<feature type="binding site" evidence="16">
    <location>
        <position position="204"/>
    </location>
    <ligand>
        <name>substrate</name>
    </ligand>
</feature>
<dbReference type="PROSITE" id="PS51747">
    <property type="entry name" value="CYT_DCMP_DEAMINASES_2"/>
    <property type="match status" value="1"/>
</dbReference>
<comment type="similarity">
    <text evidence="5 14">In the C-terminal section; belongs to the HTP reductase family.</text>
</comment>
<comment type="caution">
    <text evidence="19">The sequence shown here is derived from an EMBL/GenBank/DDBJ whole genome shotgun (WGS) entry which is preliminary data.</text>
</comment>
<dbReference type="AlphaFoldDB" id="A0AA44QG38"/>
<evidence type="ECO:0000256" key="9">
    <source>
        <dbReference type="ARBA" id="ARBA00022857"/>
    </source>
</evidence>
<feature type="binding site" evidence="17">
    <location>
        <position position="85"/>
    </location>
    <ligand>
        <name>Zn(2+)</name>
        <dbReference type="ChEBI" id="CHEBI:29105"/>
        <note>catalytic</note>
    </ligand>
</feature>
<evidence type="ECO:0000256" key="7">
    <source>
        <dbReference type="ARBA" id="ARBA00022723"/>
    </source>
</evidence>
<dbReference type="EC" id="3.5.4.26" evidence="14"/>
<dbReference type="InterPro" id="IPR002125">
    <property type="entry name" value="CMP_dCMP_dom"/>
</dbReference>
<evidence type="ECO:0000256" key="12">
    <source>
        <dbReference type="ARBA" id="ARBA00049861"/>
    </source>
</evidence>
<evidence type="ECO:0000256" key="14">
    <source>
        <dbReference type="PIRNR" id="PIRNR006769"/>
    </source>
</evidence>
<feature type="binding site" evidence="16">
    <location>
        <position position="207"/>
    </location>
    <ligand>
        <name>substrate</name>
    </ligand>
</feature>
<evidence type="ECO:0000259" key="18">
    <source>
        <dbReference type="PROSITE" id="PS51747"/>
    </source>
</evidence>
<dbReference type="InterPro" id="IPR016192">
    <property type="entry name" value="APOBEC/CMP_deaminase_Zn-bd"/>
</dbReference>
<dbReference type="GO" id="GO:0008703">
    <property type="term" value="F:5-amino-6-(5-phosphoribosylamino)uracil reductase activity"/>
    <property type="evidence" value="ECO:0007669"/>
    <property type="project" value="UniProtKB-EC"/>
</dbReference>
<keyword evidence="6 14" id="KW-0686">Riboflavin biosynthesis</keyword>
<reference evidence="19 20" key="1">
    <citation type="submission" date="2017-02" db="EMBL/GenBank/DDBJ databases">
        <title>Prevalence of linear plasmids in Cutibacterium acnes isolates obtained from cancerous prostatic tissue.</title>
        <authorList>
            <person name="Davidsson S."/>
            <person name="Bruggemann H."/>
        </authorList>
    </citation>
    <scope>NUCLEOTIDE SEQUENCE [LARGE SCALE GENOMIC DNA]</scope>
    <source>
        <strain evidence="19 20">11-78</strain>
    </source>
</reference>
<evidence type="ECO:0000256" key="4">
    <source>
        <dbReference type="ARBA" id="ARBA00005259"/>
    </source>
</evidence>
<dbReference type="PIRSF" id="PIRSF006769">
    <property type="entry name" value="RibD"/>
    <property type="match status" value="1"/>
</dbReference>
<comment type="pathway">
    <text evidence="3 14">Cofactor biosynthesis; riboflavin biosynthesis; 5-amino-6-(D-ribitylamino)uracil from GTP: step 3/4.</text>
</comment>
<accession>A0AA44QG38</accession>
<dbReference type="Gene3D" id="3.40.140.10">
    <property type="entry name" value="Cytidine Deaminase, domain 2"/>
    <property type="match status" value="1"/>
</dbReference>
<comment type="similarity">
    <text evidence="4 14">In the N-terminal section; belongs to the cytidine and deoxycytidylate deaminase family.</text>
</comment>
<dbReference type="RefSeq" id="WP_002516085.1">
    <property type="nucleotide sequence ID" value="NZ_AP022844.1"/>
</dbReference>
<feature type="binding site" evidence="16">
    <location>
        <position position="264"/>
    </location>
    <ligand>
        <name>substrate</name>
    </ligand>
</feature>
<comment type="catalytic activity">
    <reaction evidence="12 14">
        <text>5-amino-6-(5-phospho-D-ribitylamino)uracil + NADP(+) = 5-amino-6-(5-phospho-D-ribosylamino)uracil + NADPH + H(+)</text>
        <dbReference type="Rhea" id="RHEA:17845"/>
        <dbReference type="ChEBI" id="CHEBI:15378"/>
        <dbReference type="ChEBI" id="CHEBI:57783"/>
        <dbReference type="ChEBI" id="CHEBI:58349"/>
        <dbReference type="ChEBI" id="CHEBI:58421"/>
        <dbReference type="ChEBI" id="CHEBI:58453"/>
        <dbReference type="EC" id="1.1.1.193"/>
    </reaction>
</comment>
<feature type="binding site" evidence="16">
    <location>
        <position position="200"/>
    </location>
    <ligand>
        <name>NADP(+)</name>
        <dbReference type="ChEBI" id="CHEBI:58349"/>
    </ligand>
</feature>
<evidence type="ECO:0000256" key="13">
    <source>
        <dbReference type="ARBA" id="ARBA00049886"/>
    </source>
</evidence>
<dbReference type="PROSITE" id="PS00903">
    <property type="entry name" value="CYT_DCMP_DEAMINASES_1"/>
    <property type="match status" value="1"/>
</dbReference>
<feature type="binding site" evidence="16">
    <location>
        <begin position="266"/>
        <end position="272"/>
    </location>
    <ligand>
        <name>NADP(+)</name>
        <dbReference type="ChEBI" id="CHEBI:58349"/>
    </ligand>
</feature>
<dbReference type="Gene3D" id="3.40.430.10">
    <property type="entry name" value="Dihydrofolate Reductase, subunit A"/>
    <property type="match status" value="2"/>
</dbReference>
<dbReference type="GO" id="GO:0008835">
    <property type="term" value="F:diaminohydroxyphosphoribosylaminopyrimidine deaminase activity"/>
    <property type="evidence" value="ECO:0007669"/>
    <property type="project" value="UniProtKB-EC"/>
</dbReference>
<dbReference type="InterPro" id="IPR002734">
    <property type="entry name" value="RibDG_C"/>
</dbReference>
<dbReference type="GeneID" id="92857705"/>
<evidence type="ECO:0000256" key="8">
    <source>
        <dbReference type="ARBA" id="ARBA00022833"/>
    </source>
</evidence>
<keyword evidence="10 14" id="KW-0560">Oxidoreductase</keyword>
<keyword evidence="7 14" id="KW-0479">Metal-binding</keyword>
<comment type="cofactor">
    <cofactor evidence="14 17">
        <name>Zn(2+)</name>
        <dbReference type="ChEBI" id="CHEBI:29105"/>
    </cofactor>
    <text evidence="14 17">Binds 1 zinc ion.</text>
</comment>
<dbReference type="SUPFAM" id="SSF53597">
    <property type="entry name" value="Dihydrofolate reductase-like"/>
    <property type="match status" value="1"/>
</dbReference>
<evidence type="ECO:0000256" key="10">
    <source>
        <dbReference type="ARBA" id="ARBA00023002"/>
    </source>
</evidence>
<evidence type="ECO:0000313" key="19">
    <source>
        <dbReference type="EMBL" id="PGF32530.1"/>
    </source>
</evidence>
<name>A0AA44QG38_CUTAC</name>
<evidence type="ECO:0000256" key="16">
    <source>
        <dbReference type="PIRSR" id="PIRSR006769-2"/>
    </source>
</evidence>
<dbReference type="CDD" id="cd01284">
    <property type="entry name" value="Riboflavin_deaminase-reductase"/>
    <property type="match status" value="1"/>
</dbReference>
<protein>
    <recommendedName>
        <fullName evidence="14">Riboflavin biosynthesis protein RibD</fullName>
    </recommendedName>
    <domain>
        <recommendedName>
            <fullName evidence="14">Diaminohydroxyphosphoribosylaminopyrimidine deaminase</fullName>
            <shortName evidence="14">DRAP deaminase</shortName>
            <ecNumber evidence="14">3.5.4.26</ecNumber>
        </recommendedName>
        <alternativeName>
            <fullName evidence="14">Riboflavin-specific deaminase</fullName>
        </alternativeName>
    </domain>
    <domain>
        <recommendedName>
            <fullName evidence="14">5-amino-6-(5-phosphoribosylamino)uracil reductase</fullName>
            <ecNumber evidence="14">1.1.1.193</ecNumber>
        </recommendedName>
        <alternativeName>
            <fullName evidence="14">HTP reductase</fullName>
        </alternativeName>
    </domain>
</protein>
<dbReference type="PANTHER" id="PTHR38011:SF7">
    <property type="entry name" value="2,5-DIAMINO-6-RIBOSYLAMINO-4(3H)-PYRIMIDINONE 5'-PHOSPHATE REDUCTASE"/>
    <property type="match status" value="1"/>
</dbReference>
<proteinExistence type="inferred from homology"/>